<accession>A0A6I6IXW9</accession>
<reference evidence="3" key="1">
    <citation type="submission" date="2018-12" db="EMBL/GenBank/DDBJ databases">
        <title>Complete genome sequence of Roseovarius sp. MME-070.</title>
        <authorList>
            <person name="Nam Y.-D."/>
            <person name="Kang J."/>
            <person name="Chung W.-H."/>
            <person name="Park Y.S."/>
        </authorList>
    </citation>
    <scope>NUCLEOTIDE SEQUENCE [LARGE SCALE GENOMIC DNA]</scope>
    <source>
        <strain evidence="3">MME-070</strain>
    </source>
</reference>
<proteinExistence type="predicted"/>
<dbReference type="KEGG" id="rom:EI983_04080"/>
<evidence type="ECO:0000256" key="1">
    <source>
        <dbReference type="SAM" id="MobiDB-lite"/>
    </source>
</evidence>
<dbReference type="OrthoDB" id="7863431at2"/>
<dbReference type="EMBL" id="CP034348">
    <property type="protein sequence ID" value="QGX97498.1"/>
    <property type="molecule type" value="Genomic_DNA"/>
</dbReference>
<protein>
    <recommendedName>
        <fullName evidence="4">DUF1127 domain-containing protein</fullName>
    </recommendedName>
</protein>
<feature type="region of interest" description="Disordered" evidence="1">
    <location>
        <begin position="59"/>
        <end position="80"/>
    </location>
</feature>
<gene>
    <name evidence="2" type="ORF">EI983_04080</name>
</gene>
<evidence type="ECO:0008006" key="4">
    <source>
        <dbReference type="Google" id="ProtNLM"/>
    </source>
</evidence>
<keyword evidence="3" id="KW-1185">Reference proteome</keyword>
<dbReference type="Proteomes" id="UP000428330">
    <property type="component" value="Chromosome"/>
</dbReference>
<dbReference type="AlphaFoldDB" id="A0A6I6IXW9"/>
<dbReference type="RefSeq" id="WP_157706132.1">
    <property type="nucleotide sequence ID" value="NZ_CP034348.1"/>
</dbReference>
<name>A0A6I6IXW9_9RHOB</name>
<evidence type="ECO:0000313" key="2">
    <source>
        <dbReference type="EMBL" id="QGX97498.1"/>
    </source>
</evidence>
<evidence type="ECO:0000313" key="3">
    <source>
        <dbReference type="Proteomes" id="UP000428330"/>
    </source>
</evidence>
<sequence length="80" mass="9016">MLLSPALSDNSPGIRWMDALRSLIRKTKPLTEEERHFQNHLSRLAETSPHLLEDIGLTGADHCPATPRQDPETSFAGRHF</sequence>
<organism evidence="2 3">
    <name type="scientific">Roseovarius faecimaris</name>
    <dbReference type="NCBI Taxonomy" id="2494550"/>
    <lineage>
        <taxon>Bacteria</taxon>
        <taxon>Pseudomonadati</taxon>
        <taxon>Pseudomonadota</taxon>
        <taxon>Alphaproteobacteria</taxon>
        <taxon>Rhodobacterales</taxon>
        <taxon>Roseobacteraceae</taxon>
        <taxon>Roseovarius</taxon>
    </lineage>
</organism>